<dbReference type="PANTHER" id="PTHR14094">
    <property type="entry name" value="SIGNAL RECOGNITION PARTICLE 72"/>
    <property type="match status" value="1"/>
</dbReference>
<evidence type="ECO:0000256" key="8">
    <source>
        <dbReference type="ARBA" id="ARBA00023274"/>
    </source>
</evidence>
<keyword evidence="7 9" id="KW-0733">Signal recognition particle</keyword>
<dbReference type="EMBL" id="GG662603">
    <property type="protein sequence ID" value="EAS01253.1"/>
    <property type="molecule type" value="Genomic_DNA"/>
</dbReference>
<accession>I7LWA3</accession>
<evidence type="ECO:0000256" key="1">
    <source>
        <dbReference type="ARBA" id="ARBA00004240"/>
    </source>
</evidence>
<dbReference type="KEGG" id="tet:TTHERM_00147640"/>
<dbReference type="eggNOG" id="KOG2376">
    <property type="taxonomic scope" value="Eukaryota"/>
</dbReference>
<dbReference type="GeneID" id="7844935"/>
<dbReference type="HOGENOM" id="CLU_494752_0_0_1"/>
<dbReference type="InParanoid" id="I7LWA3"/>
<dbReference type="GO" id="GO:0005783">
    <property type="term" value="C:endoplasmic reticulum"/>
    <property type="evidence" value="ECO:0007669"/>
    <property type="project" value="UniProtKB-SubCell"/>
</dbReference>
<dbReference type="GO" id="GO:0006614">
    <property type="term" value="P:SRP-dependent cotranslational protein targeting to membrane"/>
    <property type="evidence" value="ECO:0007669"/>
    <property type="project" value="UniProtKB-UniRule"/>
</dbReference>
<gene>
    <name evidence="12" type="ORF">TTHERM_00147640</name>
</gene>
<evidence type="ECO:0000313" key="13">
    <source>
        <dbReference type="Proteomes" id="UP000009168"/>
    </source>
</evidence>
<keyword evidence="5 9" id="KW-0963">Cytoplasm</keyword>
<feature type="compositionally biased region" description="Polar residues" evidence="10">
    <location>
        <begin position="602"/>
        <end position="628"/>
    </location>
</feature>
<comment type="function">
    <text evidence="9">Component of the signal recognition particle (SRP) complex, a ribonucleoprotein complex that mediates the cotranslational targeting of secretory and membrane proteins to the endoplasmic reticulum (ER).</text>
</comment>
<evidence type="ECO:0000256" key="2">
    <source>
        <dbReference type="ARBA" id="ARBA00004496"/>
    </source>
</evidence>
<evidence type="ECO:0000256" key="9">
    <source>
        <dbReference type="PIRNR" id="PIRNR038922"/>
    </source>
</evidence>
<reference evidence="13" key="1">
    <citation type="journal article" date="2006" name="PLoS Biol.">
        <title>Macronuclear genome sequence of the ciliate Tetrahymena thermophila, a model eukaryote.</title>
        <authorList>
            <person name="Eisen J.A."/>
            <person name="Coyne R.S."/>
            <person name="Wu M."/>
            <person name="Wu D."/>
            <person name="Thiagarajan M."/>
            <person name="Wortman J.R."/>
            <person name="Badger J.H."/>
            <person name="Ren Q."/>
            <person name="Amedeo P."/>
            <person name="Jones K.M."/>
            <person name="Tallon L.J."/>
            <person name="Delcher A.L."/>
            <person name="Salzberg S.L."/>
            <person name="Silva J.C."/>
            <person name="Haas B.J."/>
            <person name="Majoros W.H."/>
            <person name="Farzad M."/>
            <person name="Carlton J.M."/>
            <person name="Smith R.K. Jr."/>
            <person name="Garg J."/>
            <person name="Pearlman R.E."/>
            <person name="Karrer K.M."/>
            <person name="Sun L."/>
            <person name="Manning G."/>
            <person name="Elde N.C."/>
            <person name="Turkewitz A.P."/>
            <person name="Asai D.J."/>
            <person name="Wilkes D.E."/>
            <person name="Wang Y."/>
            <person name="Cai H."/>
            <person name="Collins K."/>
            <person name="Stewart B.A."/>
            <person name="Lee S.R."/>
            <person name="Wilamowska K."/>
            <person name="Weinberg Z."/>
            <person name="Ruzzo W.L."/>
            <person name="Wloga D."/>
            <person name="Gaertig J."/>
            <person name="Frankel J."/>
            <person name="Tsao C.-C."/>
            <person name="Gorovsky M.A."/>
            <person name="Keeling P.J."/>
            <person name="Waller R.F."/>
            <person name="Patron N.J."/>
            <person name="Cherry J.M."/>
            <person name="Stover N.A."/>
            <person name="Krieger C.J."/>
            <person name="del Toro C."/>
            <person name="Ryder H.F."/>
            <person name="Williamson S.C."/>
            <person name="Barbeau R.A."/>
            <person name="Hamilton E.P."/>
            <person name="Orias E."/>
        </authorList>
    </citation>
    <scope>NUCLEOTIDE SEQUENCE [LARGE SCALE GENOMIC DNA]</scope>
    <source>
        <strain evidence="13">SB210</strain>
    </source>
</reference>
<evidence type="ECO:0000313" key="12">
    <source>
        <dbReference type="EMBL" id="EAS01253.1"/>
    </source>
</evidence>
<evidence type="ECO:0000256" key="3">
    <source>
        <dbReference type="ARBA" id="ARBA00007676"/>
    </source>
</evidence>
<protein>
    <recommendedName>
        <fullName evidence="4 9">Signal recognition particle subunit SRP72</fullName>
    </recommendedName>
</protein>
<dbReference type="Gene3D" id="1.25.40.10">
    <property type="entry name" value="Tetratricopeptide repeat domain"/>
    <property type="match status" value="2"/>
</dbReference>
<feature type="domain" description="Signal recognition particle SRP72 subunit RNA-binding" evidence="11">
    <location>
        <begin position="541"/>
        <end position="595"/>
    </location>
</feature>
<feature type="compositionally biased region" description="Basic residues" evidence="10">
    <location>
        <begin position="552"/>
        <end position="566"/>
    </location>
</feature>
<dbReference type="STRING" id="312017.I7LWA3"/>
<organism evidence="12 13">
    <name type="scientific">Tetrahymena thermophila (strain SB210)</name>
    <dbReference type="NCBI Taxonomy" id="312017"/>
    <lineage>
        <taxon>Eukaryota</taxon>
        <taxon>Sar</taxon>
        <taxon>Alveolata</taxon>
        <taxon>Ciliophora</taxon>
        <taxon>Intramacronucleata</taxon>
        <taxon>Oligohymenophorea</taxon>
        <taxon>Hymenostomatida</taxon>
        <taxon>Tetrahymenina</taxon>
        <taxon>Tetrahymenidae</taxon>
        <taxon>Tetrahymena</taxon>
    </lineage>
</organism>
<evidence type="ECO:0000256" key="4">
    <source>
        <dbReference type="ARBA" id="ARBA00018350"/>
    </source>
</evidence>
<evidence type="ECO:0000259" key="11">
    <source>
        <dbReference type="Pfam" id="PF08492"/>
    </source>
</evidence>
<feature type="compositionally biased region" description="Basic residues" evidence="10">
    <location>
        <begin position="630"/>
        <end position="644"/>
    </location>
</feature>
<dbReference type="RefSeq" id="XP_001021498.1">
    <property type="nucleotide sequence ID" value="XM_001021498.1"/>
</dbReference>
<dbReference type="PANTHER" id="PTHR14094:SF9">
    <property type="entry name" value="SIGNAL RECOGNITION PARTICLE SUBUNIT SRP72"/>
    <property type="match status" value="1"/>
</dbReference>
<dbReference type="OrthoDB" id="5421607at2759"/>
<name>I7LWA3_TETTS</name>
<dbReference type="AlphaFoldDB" id="I7LWA3"/>
<dbReference type="InterPro" id="IPR013699">
    <property type="entry name" value="Signal_recog_part_SRP72_RNA-bd"/>
</dbReference>
<dbReference type="InterPro" id="IPR011990">
    <property type="entry name" value="TPR-like_helical_dom_sf"/>
</dbReference>
<dbReference type="GO" id="GO:0008312">
    <property type="term" value="F:7S RNA binding"/>
    <property type="evidence" value="ECO:0007669"/>
    <property type="project" value="InterPro"/>
</dbReference>
<dbReference type="GO" id="GO:0005786">
    <property type="term" value="C:signal recognition particle, endoplasmic reticulum targeting"/>
    <property type="evidence" value="ECO:0007669"/>
    <property type="project" value="UniProtKB-UniRule"/>
</dbReference>
<dbReference type="SUPFAM" id="SSF48452">
    <property type="entry name" value="TPR-like"/>
    <property type="match status" value="1"/>
</dbReference>
<evidence type="ECO:0000256" key="6">
    <source>
        <dbReference type="ARBA" id="ARBA00022824"/>
    </source>
</evidence>
<comment type="similarity">
    <text evidence="3 9">Belongs to the SRP72 family.</text>
</comment>
<dbReference type="OMA" id="PYDKQIQ"/>
<dbReference type="Pfam" id="PF08492">
    <property type="entry name" value="SRP72"/>
    <property type="match status" value="1"/>
</dbReference>
<proteinExistence type="inferred from homology"/>
<keyword evidence="6" id="KW-0256">Endoplasmic reticulum</keyword>
<evidence type="ECO:0000256" key="7">
    <source>
        <dbReference type="ARBA" id="ARBA00023135"/>
    </source>
</evidence>
<evidence type="ECO:0000256" key="5">
    <source>
        <dbReference type="ARBA" id="ARBA00022490"/>
    </source>
</evidence>
<dbReference type="PIRSF" id="PIRSF038922">
    <property type="entry name" value="SRP72"/>
    <property type="match status" value="1"/>
</dbReference>
<evidence type="ECO:0000256" key="10">
    <source>
        <dbReference type="SAM" id="MobiDB-lite"/>
    </source>
</evidence>
<keyword evidence="8 9" id="KW-0687">Ribonucleoprotein</keyword>
<feature type="region of interest" description="Disordered" evidence="10">
    <location>
        <begin position="548"/>
        <end position="644"/>
    </location>
</feature>
<dbReference type="InterPro" id="IPR026270">
    <property type="entry name" value="SRP72"/>
</dbReference>
<dbReference type="Proteomes" id="UP000009168">
    <property type="component" value="Unassembled WGS sequence"/>
</dbReference>
<sequence length="644" mass="74503">MDNTQVETLYQRLSECIKERNHDQVVKVCDQILQKKQDDKVLRCRMVALLKSEKYTTLQAEYEKGGAGQGDEQQQLAYAYYLYCSEKYDDCLKFLNQANNQSMQFQVLQAQTLNKLSKFSLSAELYAQILKKFPKTDDYSDLLVNAIASSIQTNDQQIQKNIQSLVEEYLKNQKQPNNELIYNYGTLLGCLHETERSRDMQLKFKQMIQEDNDKQDEIMAVLQADYADFINNKYLVGEEIEKKIKQYEEFQKQNLTDKNLKAVLNNNIVVFRYQHKHEQYGDSLKLIDEAIQSKFKQTQEQIFVFKLNKSLLLIQKGKFQEALTLLNEIEHNFSNLDKNIKFLSVKIYILMKSKKDDLLNNFLNQLNTNILTNSQAPYDLRIEVFLLLSEVARSQGSSQQILQNFQALHNSTSDKTLLYENEIICCFILSYISKIKSDENTSLIQPILNQIATNTHNPQVLQYLGDVYSKTDANIALQIYTKLAQQFPKESSYQQRLAKLHSSKGEFEKAQSYLKNIKFNVIEDYTELTRLESEIALSKIQTKSSTTPATHVAKKITKPKKKRVRYPKGFDPKNPGPLPNPERWLPKWERKDFKKKKGAALNSRTQGSSAAAQDTSTSKTFAVSNSTAHIKAKEKSKNKKNKKK</sequence>
<comment type="subcellular location">
    <subcellularLocation>
        <location evidence="2 9">Cytoplasm</location>
    </subcellularLocation>
    <subcellularLocation>
        <location evidence="1">Endoplasmic reticulum</location>
    </subcellularLocation>
</comment>
<keyword evidence="13" id="KW-1185">Reference proteome</keyword>
<dbReference type="GO" id="GO:0043022">
    <property type="term" value="F:ribosome binding"/>
    <property type="evidence" value="ECO:0007669"/>
    <property type="project" value="TreeGrafter"/>
</dbReference>